<dbReference type="PANTHER" id="PTHR44520">
    <property type="entry name" value="RESPONSE REGULATOR RCP1-RELATED"/>
    <property type="match status" value="1"/>
</dbReference>
<dbReference type="GO" id="GO:0000160">
    <property type="term" value="P:phosphorelay signal transduction system"/>
    <property type="evidence" value="ECO:0007669"/>
    <property type="project" value="InterPro"/>
</dbReference>
<feature type="modified residue" description="4-aspartylphosphate" evidence="1">
    <location>
        <position position="75"/>
    </location>
</feature>
<dbReference type="InterPro" id="IPR052893">
    <property type="entry name" value="TCS_response_regulator"/>
</dbReference>
<dbReference type="PROSITE" id="PS50110">
    <property type="entry name" value="RESPONSE_REGULATORY"/>
    <property type="match status" value="1"/>
</dbReference>
<keyword evidence="1" id="KW-0597">Phosphoprotein</keyword>
<dbReference type="InterPro" id="IPR001789">
    <property type="entry name" value="Sig_transdc_resp-reg_receiver"/>
</dbReference>
<dbReference type="Proteomes" id="UP000011531">
    <property type="component" value="Unassembled WGS sequence"/>
</dbReference>
<dbReference type="PATRIC" id="fig|1227498.3.peg.960"/>
<keyword evidence="4" id="KW-1185">Reference proteome</keyword>
<dbReference type="SUPFAM" id="SSF52172">
    <property type="entry name" value="CheY-like"/>
    <property type="match status" value="1"/>
</dbReference>
<dbReference type="SMART" id="SM00448">
    <property type="entry name" value="REC"/>
    <property type="match status" value="1"/>
</dbReference>
<dbReference type="Pfam" id="PF00072">
    <property type="entry name" value="Response_reg"/>
    <property type="match status" value="1"/>
</dbReference>
<dbReference type="CDD" id="cd17557">
    <property type="entry name" value="REC_Rcp-like"/>
    <property type="match status" value="1"/>
</dbReference>
<proteinExistence type="predicted"/>
<reference evidence="3 4" key="1">
    <citation type="journal article" date="2014" name="PLoS Genet.">
        <title>Phylogenetically driven sequencing of extremely halophilic archaea reveals strategies for static and dynamic osmo-response.</title>
        <authorList>
            <person name="Becker E.A."/>
            <person name="Seitzer P.M."/>
            <person name="Tritt A."/>
            <person name="Larsen D."/>
            <person name="Krusor M."/>
            <person name="Yao A.I."/>
            <person name="Wu D."/>
            <person name="Madern D."/>
            <person name="Eisen J.A."/>
            <person name="Darling A.E."/>
            <person name="Facciotti M.T."/>
        </authorList>
    </citation>
    <scope>NUCLEOTIDE SEQUENCE [LARGE SCALE GENOMIC DNA]</scope>
    <source>
        <strain evidence="3 4">DSM 18795</strain>
    </source>
</reference>
<dbReference type="InterPro" id="IPR011006">
    <property type="entry name" value="CheY-like_superfamily"/>
</dbReference>
<evidence type="ECO:0000259" key="2">
    <source>
        <dbReference type="PROSITE" id="PS50110"/>
    </source>
</evidence>
<dbReference type="Gene3D" id="3.40.50.2300">
    <property type="match status" value="1"/>
</dbReference>
<gene>
    <name evidence="3" type="ORF">C492_04675</name>
</gene>
<dbReference type="RefSeq" id="WP_008420901.1">
    <property type="nucleotide sequence ID" value="NZ_AOIA01000031.1"/>
</dbReference>
<evidence type="ECO:0000256" key="1">
    <source>
        <dbReference type="PROSITE-ProRule" id="PRU00169"/>
    </source>
</evidence>
<protein>
    <submittedName>
        <fullName evidence="3">Response regulator receiver protein</fullName>
    </submittedName>
</protein>
<dbReference type="OrthoDB" id="9652at2157"/>
<dbReference type="STRING" id="1227498.C492_04675"/>
<evidence type="ECO:0000313" key="4">
    <source>
        <dbReference type="Proteomes" id="UP000011531"/>
    </source>
</evidence>
<dbReference type="PANTHER" id="PTHR44520:SF2">
    <property type="entry name" value="RESPONSE REGULATOR RCP1"/>
    <property type="match status" value="1"/>
</dbReference>
<evidence type="ECO:0000313" key="3">
    <source>
        <dbReference type="EMBL" id="ELY64797.1"/>
    </source>
</evidence>
<accession>L9XTA8</accession>
<organism evidence="3 4">
    <name type="scientific">Natronococcus jeotgali DSM 18795</name>
    <dbReference type="NCBI Taxonomy" id="1227498"/>
    <lineage>
        <taxon>Archaea</taxon>
        <taxon>Methanobacteriati</taxon>
        <taxon>Methanobacteriota</taxon>
        <taxon>Stenosarchaea group</taxon>
        <taxon>Halobacteria</taxon>
        <taxon>Halobacteriales</taxon>
        <taxon>Natrialbaceae</taxon>
        <taxon>Natronococcus</taxon>
    </lineage>
</organism>
<sequence length="156" mass="17316">MATHIHHQHVDEPIDVLLVDDNPGDVRLTREAFETARTTVETELHAVSTGDEALAALSQSDEYAAVPPPDLVLLDLNLPGHGGCDVLEQIRSDRRLRRLPVLILTSSADEDDVSRCYTASANAYLTKPVDPGEFVSIVEAIDRFWFEQARFPPTDR</sequence>
<comment type="caution">
    <text evidence="3">The sequence shown here is derived from an EMBL/GenBank/DDBJ whole genome shotgun (WGS) entry which is preliminary data.</text>
</comment>
<feature type="domain" description="Response regulatory" evidence="2">
    <location>
        <begin position="15"/>
        <end position="142"/>
    </location>
</feature>
<dbReference type="EMBL" id="AOIA01000031">
    <property type="protein sequence ID" value="ELY64797.1"/>
    <property type="molecule type" value="Genomic_DNA"/>
</dbReference>
<dbReference type="AlphaFoldDB" id="L9XTA8"/>
<name>L9XTA8_9EURY</name>